<dbReference type="PANTHER" id="PTHR12558">
    <property type="entry name" value="CELL DIVISION CYCLE 16,23,27"/>
    <property type="match status" value="1"/>
</dbReference>
<dbReference type="EMBL" id="QXDL01000068">
    <property type="protein sequence ID" value="RIH84777.1"/>
    <property type="molecule type" value="Genomic_DNA"/>
</dbReference>
<evidence type="ECO:0000313" key="2">
    <source>
        <dbReference type="EMBL" id="RIH84777.1"/>
    </source>
</evidence>
<dbReference type="RefSeq" id="WP_119314974.1">
    <property type="nucleotide sequence ID" value="NZ_QXDL01000068.1"/>
</dbReference>
<proteinExistence type="predicted"/>
<dbReference type="SMART" id="SM00028">
    <property type="entry name" value="TPR"/>
    <property type="match status" value="3"/>
</dbReference>
<dbReference type="Pfam" id="PF13432">
    <property type="entry name" value="TPR_16"/>
    <property type="match status" value="1"/>
</dbReference>
<accession>A0A399EJB8</accession>
<evidence type="ECO:0000313" key="3">
    <source>
        <dbReference type="Proteomes" id="UP000265715"/>
    </source>
</evidence>
<dbReference type="PROSITE" id="PS50005">
    <property type="entry name" value="TPR"/>
    <property type="match status" value="1"/>
</dbReference>
<evidence type="ECO:0000256" key="1">
    <source>
        <dbReference type="PROSITE-ProRule" id="PRU00339"/>
    </source>
</evidence>
<sequence length="182" mass="20061">MTLSLKGWGRAGLVGAALLLVALGGGFSSRAYLSQRALERAASEPLAAREALERAVRLEPANPRLHYELGNAHLRGYLLFGQGGLERALEAFGDAWRLDPREALYAASRGWVLLELGRLEQGRAAFEEALALDPHNQDYLYGLGQALERLRRPGEALRRYREGQAVKADPRFEAALARLEGR</sequence>
<reference evidence="2 3" key="1">
    <citation type="submission" date="2018-08" db="EMBL/GenBank/DDBJ databases">
        <title>Meiothermus terrae DSM 26712 genome sequencing project.</title>
        <authorList>
            <person name="Da Costa M.S."/>
            <person name="Albuquerque L."/>
            <person name="Raposo P."/>
            <person name="Froufe H.J.C."/>
            <person name="Barroso C.S."/>
            <person name="Egas C."/>
        </authorList>
    </citation>
    <scope>NUCLEOTIDE SEQUENCE [LARGE SCALE GENOMIC DNA]</scope>
    <source>
        <strain evidence="2 3">DSM 26712</strain>
    </source>
</reference>
<name>A0A399EJB8_9DEIN</name>
<dbReference type="OrthoDB" id="9814069at2"/>
<dbReference type="InterPro" id="IPR019734">
    <property type="entry name" value="TPR_rpt"/>
</dbReference>
<dbReference type="Pfam" id="PF13414">
    <property type="entry name" value="TPR_11"/>
    <property type="match status" value="1"/>
</dbReference>
<keyword evidence="3" id="KW-1185">Reference proteome</keyword>
<dbReference type="InterPro" id="IPR011990">
    <property type="entry name" value="TPR-like_helical_dom_sf"/>
</dbReference>
<protein>
    <submittedName>
        <fullName evidence="2">Type IV pilus biogenesis/stability protein PilW</fullName>
    </submittedName>
</protein>
<dbReference type="PANTHER" id="PTHR12558:SF33">
    <property type="entry name" value="BLL7664 PROTEIN"/>
    <property type="match status" value="1"/>
</dbReference>
<dbReference type="Gene3D" id="1.25.40.10">
    <property type="entry name" value="Tetratricopeptide repeat domain"/>
    <property type="match status" value="2"/>
</dbReference>
<dbReference type="SUPFAM" id="SSF48452">
    <property type="entry name" value="TPR-like"/>
    <property type="match status" value="1"/>
</dbReference>
<dbReference type="AlphaFoldDB" id="A0A399EJB8"/>
<keyword evidence="1" id="KW-0802">TPR repeat</keyword>
<gene>
    <name evidence="2" type="ORF">Mterra_01867</name>
</gene>
<feature type="repeat" description="TPR" evidence="1">
    <location>
        <begin position="103"/>
        <end position="136"/>
    </location>
</feature>
<dbReference type="Proteomes" id="UP000265715">
    <property type="component" value="Unassembled WGS sequence"/>
</dbReference>
<comment type="caution">
    <text evidence="2">The sequence shown here is derived from an EMBL/GenBank/DDBJ whole genome shotgun (WGS) entry which is preliminary data.</text>
</comment>
<organism evidence="2 3">
    <name type="scientific">Calidithermus terrae</name>
    <dbReference type="NCBI Taxonomy" id="1408545"/>
    <lineage>
        <taxon>Bacteria</taxon>
        <taxon>Thermotogati</taxon>
        <taxon>Deinococcota</taxon>
        <taxon>Deinococci</taxon>
        <taxon>Thermales</taxon>
        <taxon>Thermaceae</taxon>
        <taxon>Calidithermus</taxon>
    </lineage>
</organism>